<dbReference type="EMBL" id="JBHUDE010000017">
    <property type="protein sequence ID" value="MFD1606869.1"/>
    <property type="molecule type" value="Genomic_DNA"/>
</dbReference>
<dbReference type="NCBIfam" id="NF005679">
    <property type="entry name" value="PRK07475.1"/>
    <property type="match status" value="1"/>
</dbReference>
<evidence type="ECO:0000313" key="2">
    <source>
        <dbReference type="Proteomes" id="UP001597221"/>
    </source>
</evidence>
<dbReference type="RefSeq" id="WP_251512731.1">
    <property type="nucleotide sequence ID" value="NZ_JAMBON010000007.1"/>
</dbReference>
<organism evidence="1 2">
    <name type="scientific">Oceanobacillus luteolus</name>
    <dbReference type="NCBI Taxonomy" id="1274358"/>
    <lineage>
        <taxon>Bacteria</taxon>
        <taxon>Bacillati</taxon>
        <taxon>Bacillota</taxon>
        <taxon>Bacilli</taxon>
        <taxon>Bacillales</taxon>
        <taxon>Bacillaceae</taxon>
        <taxon>Oceanobacillus</taxon>
    </lineage>
</organism>
<name>A0ABW4HMQ3_9BACI</name>
<sequence length="222" mass="24410">MTQAKIGVLMLDTKFHRPVGDIGNHDTFSFPVVYKKVKGASVARVVKQGDPKLIISFVKAARELENEGVKAITTSCGFLALFQKEIQNQLSVPFFSSSLLQIPLVSMIAGEPIGVLTASKLSLTAAHFKGVNVRNESIVVEGLEDMPAFAGAIIEEEIELDERAVAEEMQQVTTEWIAKNPDLKAIILECTNMPPYKQALREVTDLPIFDITTLVNYIHQAL</sequence>
<reference evidence="2" key="1">
    <citation type="journal article" date="2019" name="Int. J. Syst. Evol. Microbiol.">
        <title>The Global Catalogue of Microorganisms (GCM) 10K type strain sequencing project: providing services to taxonomists for standard genome sequencing and annotation.</title>
        <authorList>
            <consortium name="The Broad Institute Genomics Platform"/>
            <consortium name="The Broad Institute Genome Sequencing Center for Infectious Disease"/>
            <person name="Wu L."/>
            <person name="Ma J."/>
        </authorList>
    </citation>
    <scope>NUCLEOTIDE SEQUENCE [LARGE SCALE GENOMIC DNA]</scope>
    <source>
        <strain evidence="2">CGMCC 1.12376</strain>
    </source>
</reference>
<dbReference type="Proteomes" id="UP001597221">
    <property type="component" value="Unassembled WGS sequence"/>
</dbReference>
<protein>
    <submittedName>
        <fullName evidence="1">Aspartate/glutamate racemase family protein</fullName>
    </submittedName>
</protein>
<dbReference type="Gene3D" id="3.40.50.1860">
    <property type="match status" value="2"/>
</dbReference>
<accession>A0ABW4HMQ3</accession>
<dbReference type="InterPro" id="IPR001920">
    <property type="entry name" value="Asp/Glu_race"/>
</dbReference>
<keyword evidence="2" id="KW-1185">Reference proteome</keyword>
<gene>
    <name evidence="1" type="ORF">ACFSBH_04305</name>
</gene>
<proteinExistence type="predicted"/>
<evidence type="ECO:0000313" key="1">
    <source>
        <dbReference type="EMBL" id="MFD1606869.1"/>
    </source>
</evidence>
<comment type="caution">
    <text evidence="1">The sequence shown here is derived from an EMBL/GenBank/DDBJ whole genome shotgun (WGS) entry which is preliminary data.</text>
</comment>